<keyword evidence="16 23" id="KW-0406">Ion transport</keyword>
<dbReference type="InterPro" id="IPR044492">
    <property type="entry name" value="P_typ_ATPase_HD_dom"/>
</dbReference>
<dbReference type="InterPro" id="IPR001757">
    <property type="entry name" value="P_typ_ATPase"/>
</dbReference>
<dbReference type="InterPro" id="IPR008250">
    <property type="entry name" value="ATPase_P-typ_transduc_dom_A_sf"/>
</dbReference>
<keyword evidence="15 23" id="KW-1133">Transmembrane helix</keyword>
<dbReference type="Proteomes" id="UP000694557">
    <property type="component" value="Unassembled WGS sequence"/>
</dbReference>
<evidence type="ECO:0000256" key="5">
    <source>
        <dbReference type="ARBA" id="ARBA00022568"/>
    </source>
</evidence>
<accession>A0A8C7KL23</accession>
<dbReference type="InterPro" id="IPR006068">
    <property type="entry name" value="ATPase_P-typ_cation-transptr_C"/>
</dbReference>
<dbReference type="GO" id="GO:0005516">
    <property type="term" value="F:calmodulin binding"/>
    <property type="evidence" value="ECO:0007669"/>
    <property type="project" value="UniProtKB-KW"/>
</dbReference>
<dbReference type="SMART" id="SM00831">
    <property type="entry name" value="Cation_ATPase_N"/>
    <property type="match status" value="1"/>
</dbReference>
<evidence type="ECO:0000256" key="3">
    <source>
        <dbReference type="ARBA" id="ARBA00022475"/>
    </source>
</evidence>
<evidence type="ECO:0000256" key="7">
    <source>
        <dbReference type="ARBA" id="ARBA00022723"/>
    </source>
</evidence>
<evidence type="ECO:0000256" key="13">
    <source>
        <dbReference type="ARBA" id="ARBA00022860"/>
    </source>
</evidence>
<dbReference type="Pfam" id="PF12424">
    <property type="entry name" value="ATP_Ca_trans_C"/>
    <property type="match status" value="1"/>
</dbReference>
<evidence type="ECO:0000313" key="26">
    <source>
        <dbReference type="Ensembl" id="ENSOKIP00005101578.1"/>
    </source>
</evidence>
<dbReference type="NCBIfam" id="TIGR01494">
    <property type="entry name" value="ATPase_P-type"/>
    <property type="match status" value="3"/>
</dbReference>
<comment type="catalytic activity">
    <reaction evidence="20 23">
        <text>Ca(2+)(in) + ATP + H2O = Ca(2+)(out) + ADP + phosphate + H(+)</text>
        <dbReference type="Rhea" id="RHEA:18105"/>
        <dbReference type="ChEBI" id="CHEBI:15377"/>
        <dbReference type="ChEBI" id="CHEBI:15378"/>
        <dbReference type="ChEBI" id="CHEBI:29108"/>
        <dbReference type="ChEBI" id="CHEBI:30616"/>
        <dbReference type="ChEBI" id="CHEBI:43474"/>
        <dbReference type="ChEBI" id="CHEBI:456216"/>
        <dbReference type="EC" id="7.2.2.10"/>
    </reaction>
</comment>
<keyword evidence="17" id="KW-0969">Cilium</keyword>
<dbReference type="Gene3D" id="3.40.1110.10">
    <property type="entry name" value="Calcium-transporting ATPase, cytoplasmic domain N"/>
    <property type="match status" value="1"/>
</dbReference>
<dbReference type="InterPro" id="IPR023298">
    <property type="entry name" value="ATPase_P-typ_TM_dom_sf"/>
</dbReference>
<feature type="transmembrane region" description="Helical" evidence="23">
    <location>
        <begin position="326"/>
        <end position="347"/>
    </location>
</feature>
<feature type="transmembrane region" description="Helical" evidence="23">
    <location>
        <begin position="880"/>
        <end position="897"/>
    </location>
</feature>
<feature type="transmembrane region" description="Helical" evidence="23">
    <location>
        <begin position="367"/>
        <end position="393"/>
    </location>
</feature>
<dbReference type="InterPro" id="IPR018303">
    <property type="entry name" value="ATPase_P-typ_P_site"/>
</dbReference>
<keyword evidence="14" id="KW-1278">Translocase</keyword>
<feature type="transmembrane region" description="Helical" evidence="23">
    <location>
        <begin position="917"/>
        <end position="934"/>
    </location>
</feature>
<dbReference type="PANTHER" id="PTHR24093:SF245">
    <property type="entry name" value="PLASMA MEMBRANE CALCIUM-TRANSPORTING ATPASE 1"/>
    <property type="match status" value="1"/>
</dbReference>
<proteinExistence type="inferred from homology"/>
<comment type="caution">
    <text evidence="23">Lacks conserved residue(s) required for the propagation of feature annotation.</text>
</comment>
<keyword evidence="8 23" id="KW-0547">Nucleotide-binding</keyword>
<dbReference type="FunFam" id="1.20.1110.10:FF:000002">
    <property type="entry name" value="Calcium-transporting ATPase"/>
    <property type="match status" value="1"/>
</dbReference>
<keyword evidence="18 23" id="KW-0472">Membrane</keyword>
<comment type="subunit">
    <text evidence="22">Interacts with PDZD11. Interacts with SLC35G1 and STIM1. Interacts with calmodulin.</text>
</comment>
<dbReference type="GO" id="GO:0005524">
    <property type="term" value="F:ATP binding"/>
    <property type="evidence" value="ECO:0007669"/>
    <property type="project" value="UniProtKB-KW"/>
</dbReference>
<keyword evidence="27" id="KW-1185">Reference proteome</keyword>
<comment type="similarity">
    <text evidence="1 23">Belongs to the cation transport ATPase (P-type) (TC 3.A.3) family. Type IIB subfamily.</text>
</comment>
<dbReference type="PROSITE" id="PS00154">
    <property type="entry name" value="ATPASE_E1_E2"/>
    <property type="match status" value="1"/>
</dbReference>
<name>A0A8C7KL23_ONCKI</name>
<evidence type="ECO:0000256" key="20">
    <source>
        <dbReference type="ARBA" id="ARBA00048694"/>
    </source>
</evidence>
<dbReference type="FunFam" id="3.40.1110.10:FF:000002">
    <property type="entry name" value="Calcium-transporting ATPase"/>
    <property type="match status" value="1"/>
</dbReference>
<evidence type="ECO:0000256" key="17">
    <source>
        <dbReference type="ARBA" id="ARBA00023069"/>
    </source>
</evidence>
<evidence type="ECO:0000256" key="19">
    <source>
        <dbReference type="ARBA" id="ARBA00023273"/>
    </source>
</evidence>
<dbReference type="GO" id="GO:0005886">
    <property type="term" value="C:plasma membrane"/>
    <property type="evidence" value="ECO:0007669"/>
    <property type="project" value="UniProtKB-ARBA"/>
</dbReference>
<feature type="region of interest" description="Disordered" evidence="24">
    <location>
        <begin position="240"/>
        <end position="294"/>
    </location>
</feature>
<dbReference type="PRINTS" id="PR00121">
    <property type="entry name" value="NAKATPASE"/>
</dbReference>
<dbReference type="SFLD" id="SFLDF00027">
    <property type="entry name" value="p-type_atpase"/>
    <property type="match status" value="1"/>
</dbReference>
<feature type="compositionally biased region" description="Basic and acidic residues" evidence="24">
    <location>
        <begin position="261"/>
        <end position="270"/>
    </location>
</feature>
<keyword evidence="9 23" id="KW-0106">Calcium</keyword>
<keyword evidence="7" id="KW-0479">Metal-binding</keyword>
<feature type="transmembrane region" description="Helical" evidence="23">
    <location>
        <begin position="804"/>
        <end position="825"/>
    </location>
</feature>
<dbReference type="SUPFAM" id="SSF81665">
    <property type="entry name" value="Calcium ATPase, transmembrane domain M"/>
    <property type="match status" value="1"/>
</dbReference>
<dbReference type="SFLD" id="SFLDG00002">
    <property type="entry name" value="C1.7:_P-type_atpase_like"/>
    <property type="match status" value="1"/>
</dbReference>
<evidence type="ECO:0000256" key="12">
    <source>
        <dbReference type="ARBA" id="ARBA00022846"/>
    </source>
</evidence>
<dbReference type="Pfam" id="PF00689">
    <property type="entry name" value="Cation_ATPase_C"/>
    <property type="match status" value="1"/>
</dbReference>
<reference evidence="26" key="2">
    <citation type="submission" date="2025-09" db="UniProtKB">
        <authorList>
            <consortium name="Ensembl"/>
        </authorList>
    </citation>
    <scope>IDENTIFICATION</scope>
</reference>
<evidence type="ECO:0000256" key="11">
    <source>
        <dbReference type="ARBA" id="ARBA00022842"/>
    </source>
</evidence>
<evidence type="ECO:0000256" key="9">
    <source>
        <dbReference type="ARBA" id="ARBA00022837"/>
    </source>
</evidence>
<evidence type="ECO:0000256" key="8">
    <source>
        <dbReference type="ARBA" id="ARBA00022741"/>
    </source>
</evidence>
<dbReference type="Pfam" id="PF08282">
    <property type="entry name" value="Hydrolase_3"/>
    <property type="match status" value="1"/>
</dbReference>
<dbReference type="SUPFAM" id="SSF56784">
    <property type="entry name" value="HAD-like"/>
    <property type="match status" value="1"/>
</dbReference>
<evidence type="ECO:0000256" key="24">
    <source>
        <dbReference type="SAM" id="MobiDB-lite"/>
    </source>
</evidence>
<dbReference type="Pfam" id="PF00690">
    <property type="entry name" value="Cation_ATPase_N"/>
    <property type="match status" value="1"/>
</dbReference>
<dbReference type="AlphaFoldDB" id="A0A8C7KL23"/>
<dbReference type="Gene3D" id="1.20.1110.10">
    <property type="entry name" value="Calcium-transporting ATPase, transmembrane domain"/>
    <property type="match status" value="3"/>
</dbReference>
<evidence type="ECO:0000256" key="2">
    <source>
        <dbReference type="ARBA" id="ARBA00022448"/>
    </source>
</evidence>
<keyword evidence="11" id="KW-0460">Magnesium</keyword>
<feature type="transmembrane region" description="Helical" evidence="23">
    <location>
        <begin position="988"/>
        <end position="1009"/>
    </location>
</feature>
<keyword evidence="2 23" id="KW-0813">Transport</keyword>
<evidence type="ECO:0000313" key="27">
    <source>
        <dbReference type="Proteomes" id="UP000694557"/>
    </source>
</evidence>
<dbReference type="PANTHER" id="PTHR24093">
    <property type="entry name" value="CATION TRANSPORTING ATPASE"/>
    <property type="match status" value="1"/>
</dbReference>
<dbReference type="InterPro" id="IPR022141">
    <property type="entry name" value="ATP_Ca_trans_C"/>
</dbReference>
<dbReference type="Gene3D" id="3.40.50.1000">
    <property type="entry name" value="HAD superfamily/HAD-like"/>
    <property type="match status" value="1"/>
</dbReference>
<evidence type="ECO:0000256" key="23">
    <source>
        <dbReference type="RuleBase" id="RU361146"/>
    </source>
</evidence>
<dbReference type="Pfam" id="PF00122">
    <property type="entry name" value="E1-E2_ATPase"/>
    <property type="match status" value="1"/>
</dbReference>
<dbReference type="FunFam" id="1.20.1110.10:FF:000001">
    <property type="entry name" value="Calcium-transporting ATPase"/>
    <property type="match status" value="1"/>
</dbReference>
<feature type="region of interest" description="Disordered" evidence="24">
    <location>
        <begin position="1099"/>
        <end position="1171"/>
    </location>
</feature>
<evidence type="ECO:0000256" key="14">
    <source>
        <dbReference type="ARBA" id="ARBA00022967"/>
    </source>
</evidence>
<dbReference type="SUPFAM" id="SSF81653">
    <property type="entry name" value="Calcium ATPase, transduction domain A"/>
    <property type="match status" value="1"/>
</dbReference>
<feature type="compositionally biased region" description="Low complexity" evidence="24">
    <location>
        <begin position="1127"/>
        <end position="1138"/>
    </location>
</feature>
<keyword evidence="13" id="KW-0112">Calmodulin-binding</keyword>
<keyword evidence="10 23" id="KW-0067">ATP-binding</keyword>
<dbReference type="InterPro" id="IPR023299">
    <property type="entry name" value="ATPase_P-typ_cyto_dom_N"/>
</dbReference>
<dbReference type="Ensembl" id="ENSOKIT00005108853.1">
    <property type="protein sequence ID" value="ENSOKIP00005101578.1"/>
    <property type="gene ID" value="ENSOKIG00005044534.1"/>
</dbReference>
<keyword evidence="3" id="KW-1003">Cell membrane</keyword>
<dbReference type="SUPFAM" id="SSF81660">
    <property type="entry name" value="Metal cation-transporting ATPase, ATP-binding domain N"/>
    <property type="match status" value="1"/>
</dbReference>
<evidence type="ECO:0000256" key="6">
    <source>
        <dbReference type="ARBA" id="ARBA00022692"/>
    </source>
</evidence>
<gene>
    <name evidence="26" type="primary">LOC109876613</name>
</gene>
<dbReference type="InterPro" id="IPR059000">
    <property type="entry name" value="ATPase_P-type_domA"/>
</dbReference>
<reference evidence="26" key="1">
    <citation type="submission" date="2025-08" db="UniProtKB">
        <authorList>
            <consortium name="Ensembl"/>
        </authorList>
    </citation>
    <scope>IDENTIFICATION</scope>
</reference>
<protein>
    <recommendedName>
        <fullName evidence="23">Calcium-transporting ATPase</fullName>
        <ecNumber evidence="23">7.2.2.10</ecNumber>
    </recommendedName>
</protein>
<keyword evidence="12" id="KW-0282">Flagellum</keyword>
<dbReference type="CDD" id="cd02081">
    <property type="entry name" value="P-type_ATPase_Ca_PMCA-like"/>
    <property type="match status" value="1"/>
</dbReference>
<dbReference type="GO" id="GO:0046872">
    <property type="term" value="F:metal ion binding"/>
    <property type="evidence" value="ECO:0007669"/>
    <property type="project" value="UniProtKB-KW"/>
</dbReference>
<dbReference type="InterPro" id="IPR023214">
    <property type="entry name" value="HAD_sf"/>
</dbReference>
<evidence type="ECO:0000259" key="25">
    <source>
        <dbReference type="SMART" id="SM00831"/>
    </source>
</evidence>
<dbReference type="FunFam" id="2.70.150.10:FF:000001">
    <property type="entry name" value="Calcium-transporting ATPase"/>
    <property type="match status" value="1"/>
</dbReference>
<keyword evidence="4" id="KW-0597">Phosphoprotein</keyword>
<evidence type="ECO:0000256" key="4">
    <source>
        <dbReference type="ARBA" id="ARBA00022553"/>
    </source>
</evidence>
<evidence type="ECO:0000256" key="1">
    <source>
        <dbReference type="ARBA" id="ARBA00006124"/>
    </source>
</evidence>
<dbReference type="GO" id="GO:0016887">
    <property type="term" value="F:ATP hydrolysis activity"/>
    <property type="evidence" value="ECO:0007669"/>
    <property type="project" value="InterPro"/>
</dbReference>
<keyword evidence="6 23" id="KW-0812">Transmembrane</keyword>
<dbReference type="PRINTS" id="PR00119">
    <property type="entry name" value="CATATPASE"/>
</dbReference>
<organism evidence="26 27">
    <name type="scientific">Oncorhynchus kisutch</name>
    <name type="common">Coho salmon</name>
    <name type="synonym">Salmo kisutch</name>
    <dbReference type="NCBI Taxonomy" id="8019"/>
    <lineage>
        <taxon>Eukaryota</taxon>
        <taxon>Metazoa</taxon>
        <taxon>Chordata</taxon>
        <taxon>Craniata</taxon>
        <taxon>Vertebrata</taxon>
        <taxon>Euteleostomi</taxon>
        <taxon>Actinopterygii</taxon>
        <taxon>Neopterygii</taxon>
        <taxon>Teleostei</taxon>
        <taxon>Protacanthopterygii</taxon>
        <taxon>Salmoniformes</taxon>
        <taxon>Salmonidae</taxon>
        <taxon>Salmoninae</taxon>
        <taxon>Oncorhynchus</taxon>
    </lineage>
</organism>
<evidence type="ECO:0000256" key="10">
    <source>
        <dbReference type="ARBA" id="ARBA00022840"/>
    </source>
</evidence>
<dbReference type="SFLD" id="SFLDS00003">
    <property type="entry name" value="Haloacid_Dehalogenase"/>
    <property type="match status" value="1"/>
</dbReference>
<dbReference type="Gene3D" id="2.70.150.10">
    <property type="entry name" value="Calcium-transporting ATPase, cytoplasmic transduction domain A"/>
    <property type="match status" value="1"/>
</dbReference>
<feature type="domain" description="Cation-transporting P-type ATPase N-terminal" evidence="25">
    <location>
        <begin position="12"/>
        <end position="68"/>
    </location>
</feature>
<dbReference type="GO" id="GO:0030165">
    <property type="term" value="F:PDZ domain binding"/>
    <property type="evidence" value="ECO:0007669"/>
    <property type="project" value="TreeGrafter"/>
</dbReference>
<dbReference type="GO" id="GO:0005388">
    <property type="term" value="F:P-type calcium transporter activity"/>
    <property type="evidence" value="ECO:0007669"/>
    <property type="project" value="UniProtKB-EC"/>
</dbReference>
<keyword evidence="19" id="KW-0966">Cell projection</keyword>
<sequence>TLNITIIFPQTCLSGQPADIDKRKEVFGQNLIPPKKPKTFLQLVWEALQDVTLIILEVAAIVSLGLSFYRPPDAEREHCGSAAGGVEDDGEAEAGWIEGAAILLSVVCVVLVTAFNDWSKEKQFRGLQSRIEQEQKFAVVRGGQVIQIPVAEIVVGDVAQIKYGDLLPSDGILIQGNDLKIDESSLTGESDHVKKTLERDPMLLSGTHVMEGSGKMLVTAVGENSQTGIIFALLGASEEDDDDEEEKEAKKKERKEKKEKKKQDGAAENRKKAKAADGAAMEMQPLNSDEVDIDEKRKSNLKEKKEKSVLQGKLTKLAVQIGKAGLVMSAITVIILVVLFVVDTFWVQGLPWHKDCTPIYIQFFVKFFIIGVTVLVVAVPEGLPLAVTISLAYSVKKMMKDNNLVRHLDACETMGNATAICSDKTGTLTMNRMTVVQAYVADKHYRNVPEPQLIPAAIMDILVLGISVNSAYTTNIMSPEKEGGLPRQVGNKTECALLGFANDLKRDYQAIRNEIPEEKLYKVYTFNSCRKSMSTVLKNADGSFRMFSKGASEILLKKCSKLLTASGETKVFRPRDREDMVKKVIEPMASEGLRTICLAYRDFPVSEGEPDWDQENDILTSLTCVCVVGIEDPVRPEVPDAIKKCQRAGITVRMVTGDNINTARAIATKCGILQPGDEFLCMEGKEFNRRIRNEKGEIEQERIDKIWPKLRVLARSSPTDKHTLVKGIIDSTVLEQRQVVAVTGDGTNDGPALKKADVGFAMGIAGTDVAKEASDIILTDDNFSSIVKAVMWGRNVYDSISKFLQFQLTVNVVAVIVAFTGACITQDSPLKAVQMLWVNLIMDTFASLALATEPPTESLLLRKPYGRNKPLISRTMMKNILGHGVYQLIIIFTLLFVGEQIFDIDSGRYAPLHSPPSEHYTIIFNTFVLLQLFNEINARKIHGERNVFDGIFNNLIFCSIVFGTFIIQIVIVQWGGKPFSCVGLSIDQWLWCTFLGFSSLLWGQLISSIPTKSLRFLKSAGHGTQRQEIPDEELEDMEEMEEIDHAERELRRGQILWFRGLNRIQTQIRVVNAFRSSLSPYEGLEKPESRSSIHNFMTHPEFRIEDSEPSIPLIDDTDAEDDAPTKRNSASPRNNNNAVESGNNHLYVEGNKAAGTPSAPGSPLHSLETSL</sequence>
<dbReference type="FunFam" id="1.20.1110.10:FF:000011">
    <property type="entry name" value="Calcium-transporting ATPase"/>
    <property type="match status" value="1"/>
</dbReference>
<evidence type="ECO:0000256" key="21">
    <source>
        <dbReference type="ARBA" id="ARBA00060429"/>
    </source>
</evidence>
<dbReference type="GeneTree" id="ENSGT00940000154527"/>
<dbReference type="Pfam" id="PF13246">
    <property type="entry name" value="Cation_ATPase"/>
    <property type="match status" value="1"/>
</dbReference>
<dbReference type="InterPro" id="IPR036412">
    <property type="entry name" value="HAD-like_sf"/>
</dbReference>
<dbReference type="NCBIfam" id="TIGR01517">
    <property type="entry name" value="ATPase-IIB_Ca"/>
    <property type="match status" value="1"/>
</dbReference>
<dbReference type="GO" id="GO:0051480">
    <property type="term" value="P:regulation of cytosolic calcium ion concentration"/>
    <property type="evidence" value="ECO:0007669"/>
    <property type="project" value="TreeGrafter"/>
</dbReference>
<dbReference type="EC" id="7.2.2.10" evidence="23"/>
<comment type="subcellular location">
    <subcellularLocation>
        <location evidence="21">Cell projection</location>
        <location evidence="21">Cilium</location>
        <location evidence="21">Flagellum membrane</location>
        <topology evidence="21">Multi-pass membrane protein</topology>
    </subcellularLocation>
    <subcellularLocation>
        <location evidence="23">Membrane</location>
        <topology evidence="23">Multi-pass membrane protein</topology>
    </subcellularLocation>
</comment>
<keyword evidence="5 23" id="KW-0109">Calcium transport</keyword>
<feature type="transmembrane region" description="Helical" evidence="23">
    <location>
        <begin position="955"/>
        <end position="976"/>
    </location>
</feature>
<dbReference type="FunFam" id="3.40.50.1000:FF:000007">
    <property type="entry name" value="Calcium-transporting ATPase"/>
    <property type="match status" value="1"/>
</dbReference>
<evidence type="ECO:0000256" key="16">
    <source>
        <dbReference type="ARBA" id="ARBA00023065"/>
    </source>
</evidence>
<comment type="function">
    <text evidence="23">Catalyzes the hydrolysis of ATP coupled with the transport of calcium.</text>
</comment>
<evidence type="ECO:0000256" key="18">
    <source>
        <dbReference type="ARBA" id="ARBA00023136"/>
    </source>
</evidence>
<dbReference type="InterPro" id="IPR006408">
    <property type="entry name" value="P-type_ATPase_IIB"/>
</dbReference>
<evidence type="ECO:0000256" key="15">
    <source>
        <dbReference type="ARBA" id="ARBA00022989"/>
    </source>
</evidence>
<dbReference type="InterPro" id="IPR004014">
    <property type="entry name" value="ATPase_P-typ_cation-transptr_N"/>
</dbReference>
<evidence type="ECO:0000256" key="22">
    <source>
        <dbReference type="ARBA" id="ARBA00062373"/>
    </source>
</evidence>